<feature type="compositionally biased region" description="Gly residues" evidence="3">
    <location>
        <begin position="249"/>
        <end position="267"/>
    </location>
</feature>
<feature type="region of interest" description="Disordered" evidence="3">
    <location>
        <begin position="240"/>
        <end position="267"/>
    </location>
</feature>
<dbReference type="SMART" id="SM01110">
    <property type="entry name" value="Cutinase"/>
    <property type="match status" value="1"/>
</dbReference>
<sequence length="291" mass="30555">MRKCTDGPCYDPAVLNLETSSCGAYHIFVARGSDSPKPGHQGELIRLVCDGLNATCGYENIDYPANSSWAGKEAWCLSAAKGAKGGQQQMTDYARRCPDAKLILFGFSQGGSVGMDILGGGGGPVFECVQAENPPLNRTTIPGSNIAGALLFGAVKRAKGQSFSLKGGENYSGQFPRNGTQLEALNEYADIIRDYCNTGDFLCAYGTEPASLERHLDYFDLYNDEAADWMVKTAKKELRKNAPVSAQNGGSGNGKGNGNANGGGGTSEGERLGTGIVMGVVVGSVVVGLLW</sequence>
<dbReference type="SUPFAM" id="SSF53474">
    <property type="entry name" value="alpha/beta-Hydrolases"/>
    <property type="match status" value="1"/>
</dbReference>
<comment type="caution">
    <text evidence="4">The sequence shown here is derived from an EMBL/GenBank/DDBJ whole genome shotgun (WGS) entry which is preliminary data.</text>
</comment>
<dbReference type="Gene3D" id="3.40.50.1820">
    <property type="entry name" value="alpha/beta hydrolase"/>
    <property type="match status" value="1"/>
</dbReference>
<dbReference type="EMBL" id="JAGMWT010000007">
    <property type="protein sequence ID" value="KAH7125625.1"/>
    <property type="molecule type" value="Genomic_DNA"/>
</dbReference>
<dbReference type="InterPro" id="IPR029058">
    <property type="entry name" value="AB_hydrolase_fold"/>
</dbReference>
<evidence type="ECO:0000256" key="3">
    <source>
        <dbReference type="SAM" id="MobiDB-lite"/>
    </source>
</evidence>
<accession>A0A9P9DS30</accession>
<evidence type="ECO:0000256" key="1">
    <source>
        <dbReference type="ARBA" id="ARBA00022801"/>
    </source>
</evidence>
<keyword evidence="1 4" id="KW-0378">Hydrolase</keyword>
<dbReference type="Proteomes" id="UP000700596">
    <property type="component" value="Unassembled WGS sequence"/>
</dbReference>
<dbReference type="GO" id="GO:0052689">
    <property type="term" value="F:carboxylic ester hydrolase activity"/>
    <property type="evidence" value="ECO:0007669"/>
    <property type="project" value="UniProtKB-ARBA"/>
</dbReference>
<reference evidence="4" key="1">
    <citation type="journal article" date="2021" name="Nat. Commun.">
        <title>Genetic determinants of endophytism in the Arabidopsis root mycobiome.</title>
        <authorList>
            <person name="Mesny F."/>
            <person name="Miyauchi S."/>
            <person name="Thiergart T."/>
            <person name="Pickel B."/>
            <person name="Atanasova L."/>
            <person name="Karlsson M."/>
            <person name="Huettel B."/>
            <person name="Barry K.W."/>
            <person name="Haridas S."/>
            <person name="Chen C."/>
            <person name="Bauer D."/>
            <person name="Andreopoulos W."/>
            <person name="Pangilinan J."/>
            <person name="LaButti K."/>
            <person name="Riley R."/>
            <person name="Lipzen A."/>
            <person name="Clum A."/>
            <person name="Drula E."/>
            <person name="Henrissat B."/>
            <person name="Kohler A."/>
            <person name="Grigoriev I.V."/>
            <person name="Martin F.M."/>
            <person name="Hacquard S."/>
        </authorList>
    </citation>
    <scope>NUCLEOTIDE SEQUENCE</scope>
    <source>
        <strain evidence="4">MPI-CAGE-CH-0243</strain>
    </source>
</reference>
<proteinExistence type="predicted"/>
<gene>
    <name evidence="4" type="ORF">B0J11DRAFT_434007</name>
</gene>
<name>A0A9P9DS30_9PLEO</name>
<dbReference type="OrthoDB" id="2586582at2759"/>
<evidence type="ECO:0000256" key="2">
    <source>
        <dbReference type="ARBA" id="ARBA00023157"/>
    </source>
</evidence>
<keyword evidence="2" id="KW-1015">Disulfide bond</keyword>
<organism evidence="4 5">
    <name type="scientific">Dendryphion nanum</name>
    <dbReference type="NCBI Taxonomy" id="256645"/>
    <lineage>
        <taxon>Eukaryota</taxon>
        <taxon>Fungi</taxon>
        <taxon>Dikarya</taxon>
        <taxon>Ascomycota</taxon>
        <taxon>Pezizomycotina</taxon>
        <taxon>Dothideomycetes</taxon>
        <taxon>Pleosporomycetidae</taxon>
        <taxon>Pleosporales</taxon>
        <taxon>Torulaceae</taxon>
        <taxon>Dendryphion</taxon>
    </lineage>
</organism>
<protein>
    <submittedName>
        <fullName evidence="4">Alpha/Beta hydrolase protein</fullName>
    </submittedName>
</protein>
<dbReference type="PANTHER" id="PTHR33630:SF13">
    <property type="entry name" value="ACETYLXYLAN ESTERASE"/>
    <property type="match status" value="1"/>
</dbReference>
<keyword evidence="5" id="KW-1185">Reference proteome</keyword>
<dbReference type="InterPro" id="IPR000675">
    <property type="entry name" value="Cutinase/axe"/>
</dbReference>
<evidence type="ECO:0000313" key="4">
    <source>
        <dbReference type="EMBL" id="KAH7125625.1"/>
    </source>
</evidence>
<dbReference type="Pfam" id="PF01083">
    <property type="entry name" value="Cutinase"/>
    <property type="match status" value="1"/>
</dbReference>
<evidence type="ECO:0000313" key="5">
    <source>
        <dbReference type="Proteomes" id="UP000700596"/>
    </source>
</evidence>
<dbReference type="PANTHER" id="PTHR33630">
    <property type="entry name" value="CUTINASE RV1984C-RELATED-RELATED"/>
    <property type="match status" value="1"/>
</dbReference>
<dbReference type="AlphaFoldDB" id="A0A9P9DS30"/>